<organism evidence="3 4">
    <name type="scientific">candidate division MSBL1 archaeon SCGC-AAA259E19</name>
    <dbReference type="NCBI Taxonomy" id="1698264"/>
    <lineage>
        <taxon>Archaea</taxon>
        <taxon>Methanobacteriati</taxon>
        <taxon>Methanobacteriota</taxon>
        <taxon>candidate division MSBL1</taxon>
    </lineage>
</organism>
<dbReference type="Gene3D" id="1.10.10.1100">
    <property type="entry name" value="BFD-like [2Fe-2S]-binding domain"/>
    <property type="match status" value="1"/>
</dbReference>
<comment type="caution">
    <text evidence="3">The sequence shown here is derived from an EMBL/GenBank/DDBJ whole genome shotgun (WGS) entry which is preliminary data.</text>
</comment>
<evidence type="ECO:0000313" key="4">
    <source>
        <dbReference type="Proteomes" id="UP000070284"/>
    </source>
</evidence>
<dbReference type="Proteomes" id="UP000070284">
    <property type="component" value="Unassembled WGS sequence"/>
</dbReference>
<dbReference type="PATRIC" id="fig|1698264.3.peg.1237"/>
<dbReference type="PANTHER" id="PTHR42720:SF1">
    <property type="entry name" value="GLYCEROL 3-PHOSPHATE OXIDASE"/>
    <property type="match status" value="1"/>
</dbReference>
<dbReference type="AlphaFoldDB" id="A0A133UL12"/>
<evidence type="ECO:0000259" key="1">
    <source>
        <dbReference type="Pfam" id="PF01266"/>
    </source>
</evidence>
<evidence type="ECO:0000313" key="3">
    <source>
        <dbReference type="EMBL" id="KXA94873.1"/>
    </source>
</evidence>
<sequence>MEKIAIIGGGIAGASIARVLSKYENLEIHLIEREPDVSWGVTKANTGIIHPGHEEDPEKHSLRADFCVEGNELWHRWTEELDIPVEWPGELMIARREGELKTLEKYLELGKENGVPGLRIIDEEELRTLEPNVNSEAQSALYGPTAGRMEPWEAVIGLVENSVENGLITHLNTEVRDIGIKQEEIRGVQTGRGFIEADIIVNAAGLYADEVSKMAGIDHFDLQPRKGEYYLFDEDARPRVKRILHPVPTSKTKGVYATKTVGGNLMLGPTAEDLPMEAKGDNSTTEEGLNFVWKEAKNLVEELPKKEKVSKTFAGLRPEPPEGRYVIEAHEDPWGFVSVGGIRSPGLTAAPAIANYVVEELIEGELGVKLAENKDWNPKRKGIKRFSEVTMEERRKLIAQDPNYGNVVCMCKEVTRAEILEAIERAKKVGVSKPTLDSVKFRTLAMFGFCQGSFCRLKTAKILSEELDIPIWKVTIRGEGTKYGMGDVKILRSKKREKDEQSNEKK</sequence>
<dbReference type="InterPro" id="IPR007419">
    <property type="entry name" value="BFD-like_2Fe2S-bd_dom"/>
</dbReference>
<dbReference type="CDD" id="cd19946">
    <property type="entry name" value="GlpA-like_Fer2_BFD-like"/>
    <property type="match status" value="1"/>
</dbReference>
<evidence type="ECO:0000259" key="2">
    <source>
        <dbReference type="Pfam" id="PF04324"/>
    </source>
</evidence>
<feature type="domain" description="FAD dependent oxidoreductase" evidence="1">
    <location>
        <begin position="3"/>
        <end position="359"/>
    </location>
</feature>
<protein>
    <submittedName>
        <fullName evidence="3">Glycerol-3-phosphate dehydrogenase</fullName>
    </submittedName>
</protein>
<dbReference type="InterPro" id="IPR041854">
    <property type="entry name" value="BFD-like_2Fe2S-bd_dom_sf"/>
</dbReference>
<accession>A0A133UL12</accession>
<dbReference type="Gene3D" id="3.30.9.10">
    <property type="entry name" value="D-Amino Acid Oxidase, subunit A, domain 2"/>
    <property type="match status" value="1"/>
</dbReference>
<gene>
    <name evidence="3" type="ORF">AKJ65_03185</name>
</gene>
<dbReference type="InterPro" id="IPR036188">
    <property type="entry name" value="FAD/NAD-bd_sf"/>
</dbReference>
<dbReference type="Gene3D" id="3.50.50.60">
    <property type="entry name" value="FAD/NAD(P)-binding domain"/>
    <property type="match status" value="1"/>
</dbReference>
<dbReference type="SUPFAM" id="SSF51905">
    <property type="entry name" value="FAD/NAD(P)-binding domain"/>
    <property type="match status" value="1"/>
</dbReference>
<dbReference type="PANTHER" id="PTHR42720">
    <property type="entry name" value="GLYCEROL-3-PHOSPHATE DEHYDROGENASE"/>
    <property type="match status" value="1"/>
</dbReference>
<dbReference type="Pfam" id="PF01266">
    <property type="entry name" value="DAO"/>
    <property type="match status" value="1"/>
</dbReference>
<dbReference type="InterPro" id="IPR052745">
    <property type="entry name" value="G3P_Oxidase/Oxidoreductase"/>
</dbReference>
<dbReference type="InterPro" id="IPR006076">
    <property type="entry name" value="FAD-dep_OxRdtase"/>
</dbReference>
<proteinExistence type="predicted"/>
<dbReference type="SUPFAM" id="SSF54373">
    <property type="entry name" value="FAD-linked reductases, C-terminal domain"/>
    <property type="match status" value="1"/>
</dbReference>
<feature type="domain" description="BFD-like [2Fe-2S]-binding" evidence="2">
    <location>
        <begin position="407"/>
        <end position="465"/>
    </location>
</feature>
<dbReference type="EMBL" id="LHXO01000035">
    <property type="protein sequence ID" value="KXA94873.1"/>
    <property type="molecule type" value="Genomic_DNA"/>
</dbReference>
<reference evidence="3 4" key="1">
    <citation type="journal article" date="2016" name="Sci. Rep.">
        <title>Metabolic traits of an uncultured archaeal lineage -MSBL1- from brine pools of the Red Sea.</title>
        <authorList>
            <person name="Mwirichia R."/>
            <person name="Alam I."/>
            <person name="Rashid M."/>
            <person name="Vinu M."/>
            <person name="Ba-Alawi W."/>
            <person name="Anthony Kamau A."/>
            <person name="Kamanda Ngugi D."/>
            <person name="Goker M."/>
            <person name="Klenk H.P."/>
            <person name="Bajic V."/>
            <person name="Stingl U."/>
        </authorList>
    </citation>
    <scope>NUCLEOTIDE SEQUENCE [LARGE SCALE GENOMIC DNA]</scope>
    <source>
        <strain evidence="3">SCGC-AAA259E19</strain>
    </source>
</reference>
<name>A0A133UL12_9EURY</name>
<keyword evidence="4" id="KW-1185">Reference proteome</keyword>
<dbReference type="Pfam" id="PF04324">
    <property type="entry name" value="Fer2_BFD"/>
    <property type="match status" value="1"/>
</dbReference>